<name>A0ABM8G5Q5_9CELL</name>
<feature type="compositionally biased region" description="Basic residues" evidence="1">
    <location>
        <begin position="709"/>
        <end position="718"/>
    </location>
</feature>
<dbReference type="Gene3D" id="3.40.630.30">
    <property type="match status" value="1"/>
</dbReference>
<dbReference type="Gene3D" id="3.40.50.261">
    <property type="entry name" value="Succinyl-CoA synthetase domains"/>
    <property type="match status" value="2"/>
</dbReference>
<dbReference type="Pfam" id="PF13607">
    <property type="entry name" value="Succ_CoA_lig"/>
    <property type="match status" value="1"/>
</dbReference>
<feature type="domain" description="N-acetyltransferase" evidence="2">
    <location>
        <begin position="24"/>
        <end position="183"/>
    </location>
</feature>
<evidence type="ECO:0000313" key="3">
    <source>
        <dbReference type="EMBL" id="BDZ43363.1"/>
    </source>
</evidence>
<dbReference type="PANTHER" id="PTHR42793">
    <property type="entry name" value="COA BINDING DOMAIN CONTAINING PROTEIN"/>
    <property type="match status" value="1"/>
</dbReference>
<dbReference type="Gene3D" id="3.40.50.720">
    <property type="entry name" value="NAD(P)-binding Rossmann-like Domain"/>
    <property type="match status" value="1"/>
</dbReference>
<dbReference type="Pfam" id="PF13302">
    <property type="entry name" value="Acetyltransf_3"/>
    <property type="match status" value="1"/>
</dbReference>
<evidence type="ECO:0000259" key="2">
    <source>
        <dbReference type="PROSITE" id="PS51186"/>
    </source>
</evidence>
<dbReference type="PROSITE" id="PS51186">
    <property type="entry name" value="GNAT"/>
    <property type="match status" value="1"/>
</dbReference>
<dbReference type="InterPro" id="IPR000182">
    <property type="entry name" value="GNAT_dom"/>
</dbReference>
<dbReference type="CDD" id="cd04301">
    <property type="entry name" value="NAT_SF"/>
    <property type="match status" value="1"/>
</dbReference>
<dbReference type="SUPFAM" id="SSF52210">
    <property type="entry name" value="Succinyl-CoA synthetase domains"/>
    <property type="match status" value="2"/>
</dbReference>
<keyword evidence="4" id="KW-1185">Reference proteome</keyword>
<dbReference type="InterPro" id="IPR016102">
    <property type="entry name" value="Succinyl-CoA_synth-like"/>
</dbReference>
<dbReference type="SUPFAM" id="SSF55729">
    <property type="entry name" value="Acyl-CoA N-acyltransferases (Nat)"/>
    <property type="match status" value="1"/>
</dbReference>
<dbReference type="InterPro" id="IPR036291">
    <property type="entry name" value="NAD(P)-bd_dom_sf"/>
</dbReference>
<evidence type="ECO:0000256" key="1">
    <source>
        <dbReference type="SAM" id="MobiDB-lite"/>
    </source>
</evidence>
<feature type="compositionally biased region" description="Polar residues" evidence="1">
    <location>
        <begin position="798"/>
        <end position="819"/>
    </location>
</feature>
<protein>
    <recommendedName>
        <fullName evidence="2">N-acetyltransferase domain-containing protein</fullName>
    </recommendedName>
</protein>
<organism evidence="3 4">
    <name type="scientific">Paraoerskovia sediminicola</name>
    <dbReference type="NCBI Taxonomy" id="1138587"/>
    <lineage>
        <taxon>Bacteria</taxon>
        <taxon>Bacillati</taxon>
        <taxon>Actinomycetota</taxon>
        <taxon>Actinomycetes</taxon>
        <taxon>Micrococcales</taxon>
        <taxon>Cellulomonadaceae</taxon>
        <taxon>Paraoerskovia</taxon>
    </lineage>
</organism>
<dbReference type="PANTHER" id="PTHR42793:SF1">
    <property type="entry name" value="PEPTIDYL-LYSINE N-ACETYLTRANSFERASE PATZ"/>
    <property type="match status" value="1"/>
</dbReference>
<feature type="compositionally biased region" description="Low complexity" evidence="1">
    <location>
        <begin position="676"/>
        <end position="695"/>
    </location>
</feature>
<feature type="compositionally biased region" description="Low complexity" evidence="1">
    <location>
        <begin position="747"/>
        <end position="762"/>
    </location>
</feature>
<feature type="region of interest" description="Disordered" evidence="1">
    <location>
        <begin position="673"/>
        <end position="819"/>
    </location>
</feature>
<dbReference type="InterPro" id="IPR032875">
    <property type="entry name" value="Succ_CoA_lig_flav_dom"/>
</dbReference>
<gene>
    <name evidence="3" type="ORF">GCM10025865_26620</name>
</gene>
<proteinExistence type="predicted"/>
<reference evidence="4" key="1">
    <citation type="journal article" date="2019" name="Int. J. Syst. Evol. Microbiol.">
        <title>The Global Catalogue of Microorganisms (GCM) 10K type strain sequencing project: providing services to taxonomists for standard genome sequencing and annotation.</title>
        <authorList>
            <consortium name="The Broad Institute Genomics Platform"/>
            <consortium name="The Broad Institute Genome Sequencing Center for Infectious Disease"/>
            <person name="Wu L."/>
            <person name="Ma J."/>
        </authorList>
    </citation>
    <scope>NUCLEOTIDE SEQUENCE [LARGE SCALE GENOMIC DNA]</scope>
    <source>
        <strain evidence="4">NBRC 108565</strain>
    </source>
</reference>
<dbReference type="InterPro" id="IPR016181">
    <property type="entry name" value="Acyl_CoA_acyltransferase"/>
</dbReference>
<dbReference type="EMBL" id="AP027729">
    <property type="protein sequence ID" value="BDZ43363.1"/>
    <property type="molecule type" value="Genomic_DNA"/>
</dbReference>
<dbReference type="Proteomes" id="UP001321475">
    <property type="component" value="Chromosome"/>
</dbReference>
<feature type="compositionally biased region" description="Pro residues" evidence="1">
    <location>
        <begin position="763"/>
        <end position="773"/>
    </location>
</feature>
<sequence>MVDVDARYPVEWEADVVLRDGSTAHLRPIRPDDADALQRFHVAQSEQSTYLRFFVSMDRLSERDLRRFTEVDHHDRVALVVVRSVVGDADVRREEIVGIGRFDRVEPDEAEVAFNIADAAQGRGVGSVLLEHLAAAAREVGVRRFTAEVLPQNGRMIAVFREAGYELRQQLDDGIVQVGVDLDPTDRSREVMADREHRAESRSVQLLLGAEEVLVVGPGDHVALTGEAIAAAKVVAGVVGSDVVCHVVGIPTSVTDRLPGRLVRRWSAVAEVPGTVTLAALSACPADVIETVRGLDSSGVRSVVVVSAGFAETGPDGLAAQRELLRVAHAAGMRVLGPASFGLVAQAGGRSLNVGLATQVPPAGEVGLFCQSAPRGVTLLATVLRRGIGVSGFVSAGHRADVSGNDLMQYWYDDPATKVVALHLESIGNPRKFSRIARRLSRVKPVVVATAGRSGHVVPPGHTVRATRTPRRTLDEMLRQVGVIHAQNTHELVDIAQLLAHQPLPEGRRVGILASAASLAAVVAEILVSVGLEVADCSRFLPEDAGLGRVEGALEALYAPGACDAVIAVNIPTLGPPSLAASRAIARAAADSGRTTVACMLGLHGLVDQLAAPDADGVVRHVPAYSTAEDAAEALGAVARYARWRSDDHTPLERPAGIATRAAKALVVEELHRAPTGARASPGRSSSTTPPRRGSWATTGSTCGPRVRSGTRTRRCAPRRSWAGRSRSSTPRAPCATARTWGPCAWTSPTPTSSGPTSSTWPRPSPTSCPPCVPTARRSRCSIWPGSGSRASCAAPRTTCTGPWSRSASPATRRTCSTT</sequence>
<evidence type="ECO:0000313" key="4">
    <source>
        <dbReference type="Proteomes" id="UP001321475"/>
    </source>
</evidence>
<dbReference type="SUPFAM" id="SSF51735">
    <property type="entry name" value="NAD(P)-binding Rossmann-fold domains"/>
    <property type="match status" value="1"/>
</dbReference>
<accession>A0ABM8G5Q5</accession>